<dbReference type="AGR" id="WB:WBGene00009015"/>
<dbReference type="Proteomes" id="UP000001940">
    <property type="component" value="Chromosome V"/>
</dbReference>
<reference evidence="2 3" key="1">
    <citation type="journal article" date="1998" name="Science">
        <title>Genome sequence of the nematode C. elegans: a platform for investigating biology.</title>
        <authorList>
            <consortium name="The C. elegans sequencing consortium"/>
            <person name="Sulson J.E."/>
            <person name="Waterston R."/>
        </authorList>
    </citation>
    <scope>NUCLEOTIDE SEQUENCE [LARGE SCALE GENOMIC DNA]</scope>
    <source>
        <strain evidence="2 3">Bristol N2</strain>
    </source>
</reference>
<dbReference type="PIR" id="T21204">
    <property type="entry name" value="T21204"/>
</dbReference>
<dbReference type="InterPro" id="IPR001810">
    <property type="entry name" value="F-box_dom"/>
</dbReference>
<gene>
    <name evidence="2" type="ORF">CELE_F21D9.1</name>
    <name evidence="2 4" type="ORF">F21D9.1</name>
</gene>
<dbReference type="FunCoup" id="Q9XV73">
    <property type="interactions" value="817"/>
</dbReference>
<evidence type="ECO:0000313" key="4">
    <source>
        <dbReference type="WormBase" id="F21D9.1"/>
    </source>
</evidence>
<evidence type="ECO:0000313" key="2">
    <source>
        <dbReference type="EMBL" id="CAB04160.1"/>
    </source>
</evidence>
<name>Q9XV73_CAEEL</name>
<dbReference type="InParanoid" id="Q9XV73"/>
<dbReference type="Pfam" id="PF00646">
    <property type="entry name" value="F-box"/>
    <property type="match status" value="1"/>
</dbReference>
<dbReference type="WormBase" id="F21D9.1">
    <property type="protein sequence ID" value="CE18627"/>
    <property type="gene ID" value="WBGene00009015"/>
</dbReference>
<dbReference type="UCSC" id="F21D9.1">
    <property type="organism name" value="c. elegans"/>
</dbReference>
<dbReference type="GeneID" id="184772"/>
<dbReference type="KEGG" id="cel:CELE_F21D9.1"/>
<accession>Q9XV73</accession>
<protein>
    <submittedName>
        <fullName evidence="2">F-box domain-containing protein</fullName>
    </submittedName>
</protein>
<dbReference type="AlphaFoldDB" id="Q9XV73"/>
<dbReference type="Pfam" id="PF07735">
    <property type="entry name" value="FBA_2"/>
    <property type="match status" value="1"/>
</dbReference>
<dbReference type="InterPro" id="IPR012885">
    <property type="entry name" value="F-box_Sdz-33"/>
</dbReference>
<dbReference type="Bgee" id="WBGene00009015">
    <property type="expression patterns" value="Expressed in embryo and 2 other cell types or tissues"/>
</dbReference>
<dbReference type="eggNOG" id="ENOG502TJT8">
    <property type="taxonomic scope" value="Eukaryota"/>
</dbReference>
<proteinExistence type="predicted"/>
<dbReference type="EMBL" id="BX284605">
    <property type="protein sequence ID" value="CAB04160.1"/>
    <property type="molecule type" value="Genomic_DNA"/>
</dbReference>
<keyword evidence="3" id="KW-1185">Reference proteome</keyword>
<dbReference type="CTD" id="184772"/>
<dbReference type="OMA" id="IERINCG"/>
<dbReference type="PANTHER" id="PTHR21503">
    <property type="entry name" value="F-BOX-CONTAINING HYPOTHETICAL PROTEIN C.ELEGANS"/>
    <property type="match status" value="1"/>
</dbReference>
<sequence length="367" mass="44231">MHISKLLGTLYFRITFKEKPFKILNLPLVVLKNVMNQMNIRSIFKLSKTSKKMYKKLRYAKRNIYKLVIDNHFEYDVGNNFPLLYQRIIIFEKKNDFVSVYRAMCKKKSSDPSTLAKYSVHFWVEWFYKIDKFGERKLVNSVYKYRNAKKCWKLLTRFDELFSIDHVDLVIDRSKLFRFHTTLEHPLFRKCDYVEIVKSYSYLTNNDMQFVLNNFNLKNGMLVKCLFWKDFKLELLFKIPRLDIFNAQQFTLDVLIKMDCKVIKLWKHELGPHHINQFIHLWMAGAMPNLRRLRCNDFCSPWQMDEILRGVEHSKWDGERRARIFCDGIERINCGIGDDIVRNDGVLATVFYINRCVDFLVWHDNKF</sequence>
<evidence type="ECO:0000259" key="1">
    <source>
        <dbReference type="PROSITE" id="PS50181"/>
    </source>
</evidence>
<dbReference type="HOGENOM" id="CLU_049370_1_0_1"/>
<evidence type="ECO:0000313" key="3">
    <source>
        <dbReference type="Proteomes" id="UP000001940"/>
    </source>
</evidence>
<dbReference type="PANTHER" id="PTHR21503:SF8">
    <property type="entry name" value="F-BOX ASSOCIATED DOMAIN-CONTAINING PROTEIN-RELATED"/>
    <property type="match status" value="1"/>
</dbReference>
<dbReference type="RefSeq" id="NP_507748.1">
    <property type="nucleotide sequence ID" value="NM_075347.1"/>
</dbReference>
<dbReference type="PhylomeDB" id="Q9XV73"/>
<dbReference type="PaxDb" id="6239-F21D9.1"/>
<feature type="domain" description="F-box" evidence="1">
    <location>
        <begin position="20"/>
        <end position="68"/>
    </location>
</feature>
<dbReference type="PROSITE" id="PS50181">
    <property type="entry name" value="FBOX"/>
    <property type="match status" value="1"/>
</dbReference>
<organism evidence="2 3">
    <name type="scientific">Caenorhabditis elegans</name>
    <dbReference type="NCBI Taxonomy" id="6239"/>
    <lineage>
        <taxon>Eukaryota</taxon>
        <taxon>Metazoa</taxon>
        <taxon>Ecdysozoa</taxon>
        <taxon>Nematoda</taxon>
        <taxon>Chromadorea</taxon>
        <taxon>Rhabditida</taxon>
        <taxon>Rhabditina</taxon>
        <taxon>Rhabditomorpha</taxon>
        <taxon>Rhabditoidea</taxon>
        <taxon>Rhabditidae</taxon>
        <taxon>Peloderinae</taxon>
        <taxon>Caenorhabditis</taxon>
    </lineage>
</organism>